<organism evidence="2 3">
    <name type="scientific">Clydaea vesicula</name>
    <dbReference type="NCBI Taxonomy" id="447962"/>
    <lineage>
        <taxon>Eukaryota</taxon>
        <taxon>Fungi</taxon>
        <taxon>Fungi incertae sedis</taxon>
        <taxon>Chytridiomycota</taxon>
        <taxon>Chytridiomycota incertae sedis</taxon>
        <taxon>Chytridiomycetes</taxon>
        <taxon>Lobulomycetales</taxon>
        <taxon>Lobulomycetaceae</taxon>
        <taxon>Clydaea</taxon>
    </lineage>
</organism>
<reference evidence="2" key="1">
    <citation type="submission" date="2020-05" db="EMBL/GenBank/DDBJ databases">
        <title>Phylogenomic resolution of chytrid fungi.</title>
        <authorList>
            <person name="Stajich J.E."/>
            <person name="Amses K."/>
            <person name="Simmons R."/>
            <person name="Seto K."/>
            <person name="Myers J."/>
            <person name="Bonds A."/>
            <person name="Quandt C.A."/>
            <person name="Barry K."/>
            <person name="Liu P."/>
            <person name="Grigoriev I."/>
            <person name="Longcore J.E."/>
            <person name="James T.Y."/>
        </authorList>
    </citation>
    <scope>NUCLEOTIDE SEQUENCE</scope>
    <source>
        <strain evidence="2">JEL0476</strain>
    </source>
</reference>
<dbReference type="PANTHER" id="PTHR28027">
    <property type="entry name" value="TRANSCRIPTIONAL REGULATOR MIT1"/>
    <property type="match status" value="1"/>
</dbReference>
<name>A0AAD5TYF1_9FUNG</name>
<dbReference type="EMBL" id="JADGJW010000489">
    <property type="protein sequence ID" value="KAJ3216233.1"/>
    <property type="molecule type" value="Genomic_DNA"/>
</dbReference>
<proteinExistence type="predicted"/>
<gene>
    <name evidence="2" type="ORF">HK099_005943</name>
</gene>
<feature type="compositionally biased region" description="Low complexity" evidence="1">
    <location>
        <begin position="401"/>
        <end position="412"/>
    </location>
</feature>
<feature type="compositionally biased region" description="Polar residues" evidence="1">
    <location>
        <begin position="467"/>
        <end position="485"/>
    </location>
</feature>
<feature type="region of interest" description="Disordered" evidence="1">
    <location>
        <begin position="448"/>
        <end position="491"/>
    </location>
</feature>
<dbReference type="Pfam" id="PF09729">
    <property type="entry name" value="Gti1_Pac2"/>
    <property type="match status" value="1"/>
</dbReference>
<dbReference type="InterPro" id="IPR018608">
    <property type="entry name" value="Gti1/Pac2"/>
</dbReference>
<evidence type="ECO:0000256" key="1">
    <source>
        <dbReference type="SAM" id="MobiDB-lite"/>
    </source>
</evidence>
<feature type="region of interest" description="Disordered" evidence="1">
    <location>
        <begin position="390"/>
        <end position="416"/>
    </location>
</feature>
<dbReference type="GO" id="GO:0003677">
    <property type="term" value="F:DNA binding"/>
    <property type="evidence" value="ECO:0007669"/>
    <property type="project" value="TreeGrafter"/>
</dbReference>
<protein>
    <submittedName>
        <fullName evidence="2">Uncharacterized protein</fullName>
    </submittedName>
</protein>
<comment type="caution">
    <text evidence="2">The sequence shown here is derived from an EMBL/GenBank/DDBJ whole genome shotgun (WGS) entry which is preliminary data.</text>
</comment>
<accession>A0AAD5TYF1</accession>
<evidence type="ECO:0000313" key="3">
    <source>
        <dbReference type="Proteomes" id="UP001211065"/>
    </source>
</evidence>
<keyword evidence="3" id="KW-1185">Reference proteome</keyword>
<dbReference type="PANTHER" id="PTHR28027:SF2">
    <property type="entry name" value="TRANSCRIPTIONAL REGULATOR MIT1"/>
    <property type="match status" value="1"/>
</dbReference>
<evidence type="ECO:0000313" key="2">
    <source>
        <dbReference type="EMBL" id="KAJ3216233.1"/>
    </source>
</evidence>
<dbReference type="Proteomes" id="UP001211065">
    <property type="component" value="Unassembled WGS sequence"/>
</dbReference>
<sequence length="707" mass="78277">MVQRRMSEEERIINIKSGNVFVWDEAESGIKRWTDGRSWSPSRSSGQFLVYKETEPRQRAVSVISDGHSDSGQTANSSPNANAAAGSEFVVKEDGLIKKTIKVETTLGRRQHLISYFTKSDYDKNAFITPSKTPHLSNSPLNLNIYSQFSEIDIGQNLNFTEPRAENNSITGSNFNNQKKIDFIPNSTHSNNLKQTTVNFSTNSYQPLSASQNSTPITPYTTSTRSIDQLPTKRSLLVVRMLEGQQEASSTDYDENIQNHSSENLETVGWASSQFLTPTNISNKKRKVFDDRNNRDIYKETATRSFNYEAESPLTYTNDSPLHRTDGYFNNKISITNSLLQNKTITPTAKFNRTLNEEFSNFNGLPSMSLSPSSLPSNSPQVSKMNAAKLNSGKGVSEKQGSSPNVGNPSSPYRTPVSAIHRQNLFMEDKGFSNLHPVERSYLPYNERETHPKTSSSLRFGMGSPILDQSSTTSKTEFSNPSSTVSERKSSIDVDSILRKDRVGSLSSVPEMLRRPSEHIDVRRRVSGLSPLILPESFSRKGSEKSVHRLSIVNTAFSTPIESATSAALQPVLEEGFLGIPQSTVKNNQTVINNWNSTKTNPSSFFTTATATNITEGNKTFANVISQQHEISSDLFIEKSASPDDKSVREILSTPALITPPTTLTPSTACSQILTPSNHSPNEVMSNSKKISVVNLIHKGEVNPMKQ</sequence>
<feature type="region of interest" description="Disordered" evidence="1">
    <location>
        <begin position="205"/>
        <end position="226"/>
    </location>
</feature>
<dbReference type="AlphaFoldDB" id="A0AAD5TYF1"/>